<comment type="caution">
    <text evidence="1">The sequence shown here is derived from an EMBL/GenBank/DDBJ whole genome shotgun (WGS) entry which is preliminary data.</text>
</comment>
<accession>A0A7Y6JVM8</accession>
<name>A0A7Y6JVM8_9BURK</name>
<dbReference type="RefSeq" id="WP_176105505.1">
    <property type="nucleotide sequence ID" value="NZ_JAALDK010000001.1"/>
</dbReference>
<reference evidence="1 2" key="1">
    <citation type="submission" date="2020-02" db="EMBL/GenBank/DDBJ databases">
        <title>Paraburkholderia simonii sp. nov. and Paraburkholderia youngii sp. nov. Brazilian and Mexican Mimosa-associated rhizobia.</title>
        <authorList>
            <person name="Mavima L."/>
            <person name="Beukes C.W."/>
            <person name="Chan W.Y."/>
            <person name="Palmer M."/>
            <person name="De Meyer S.E."/>
            <person name="James E.K."/>
            <person name="Venter S.N."/>
            <person name="Steenkamp E.T."/>
        </authorList>
    </citation>
    <scope>NUCLEOTIDE SEQUENCE [LARGE SCALE GENOMIC DNA]</scope>
    <source>
        <strain evidence="1 2">JPY169</strain>
    </source>
</reference>
<evidence type="ECO:0000313" key="2">
    <source>
        <dbReference type="Proteomes" id="UP000594380"/>
    </source>
</evidence>
<proteinExistence type="predicted"/>
<gene>
    <name evidence="1" type="ORF">G5S42_03225</name>
</gene>
<protein>
    <submittedName>
        <fullName evidence="1">Uncharacterized protein</fullName>
    </submittedName>
</protein>
<dbReference type="Proteomes" id="UP000594380">
    <property type="component" value="Unassembled WGS sequence"/>
</dbReference>
<evidence type="ECO:0000313" key="1">
    <source>
        <dbReference type="EMBL" id="NUX98769.1"/>
    </source>
</evidence>
<dbReference type="GeneID" id="301099357"/>
<sequence>MRLLKLEIAKRHEQVVPGHYEPEGARPFEQHWVREYTKVWYESSIQVVVSGYTVMANVQHDQFEAEFGPLKEPRYQDMIAHRLRRMVMAEIEKHIFEGA</sequence>
<organism evidence="1 2">
    <name type="scientific">Paraburkholderia youngii</name>
    <dbReference type="NCBI Taxonomy" id="2782701"/>
    <lineage>
        <taxon>Bacteria</taxon>
        <taxon>Pseudomonadati</taxon>
        <taxon>Pseudomonadota</taxon>
        <taxon>Betaproteobacteria</taxon>
        <taxon>Burkholderiales</taxon>
        <taxon>Burkholderiaceae</taxon>
        <taxon>Paraburkholderia</taxon>
    </lineage>
</organism>
<dbReference type="AlphaFoldDB" id="A0A7Y6JVM8"/>
<dbReference type="EMBL" id="JAALDK010000001">
    <property type="protein sequence ID" value="NUX98769.1"/>
    <property type="molecule type" value="Genomic_DNA"/>
</dbReference>